<evidence type="ECO:0000256" key="3">
    <source>
        <dbReference type="ARBA" id="ARBA00022514"/>
    </source>
</evidence>
<comment type="caution">
    <text evidence="8">The sequence shown here is derived from an EMBL/GenBank/DDBJ whole genome shotgun (WGS) entry which is preliminary data.</text>
</comment>
<reference evidence="8 9" key="1">
    <citation type="journal article" date="2018" name="Nat. Ecol. Evol.">
        <title>Shark genomes provide insights into elasmobranch evolution and the origin of vertebrates.</title>
        <authorList>
            <person name="Hara Y"/>
            <person name="Yamaguchi K"/>
            <person name="Onimaru K"/>
            <person name="Kadota M"/>
            <person name="Koyanagi M"/>
            <person name="Keeley SD"/>
            <person name="Tatsumi K"/>
            <person name="Tanaka K"/>
            <person name="Motone F"/>
            <person name="Kageyama Y"/>
            <person name="Nozu R"/>
            <person name="Adachi N"/>
            <person name="Nishimura O"/>
            <person name="Nakagawa R"/>
            <person name="Tanegashima C"/>
            <person name="Kiyatake I"/>
            <person name="Matsumoto R"/>
            <person name="Murakumo K"/>
            <person name="Nishida K"/>
            <person name="Terakita A"/>
            <person name="Kuratani S"/>
            <person name="Sato K"/>
            <person name="Hyodo S Kuraku.S."/>
        </authorList>
    </citation>
    <scope>NUCLEOTIDE SEQUENCE [LARGE SCALE GENOMIC DNA]</scope>
</reference>
<dbReference type="STRING" id="75743.A0A401NMP0"/>
<keyword evidence="3 7" id="KW-0202">Cytokine</keyword>
<evidence type="ECO:0000256" key="2">
    <source>
        <dbReference type="ARBA" id="ARBA00008813"/>
    </source>
</evidence>
<organism evidence="8 9">
    <name type="scientific">Scyliorhinus torazame</name>
    <name type="common">Cloudy catshark</name>
    <name type="synonym">Catulus torazame</name>
    <dbReference type="NCBI Taxonomy" id="75743"/>
    <lineage>
        <taxon>Eukaryota</taxon>
        <taxon>Metazoa</taxon>
        <taxon>Chordata</taxon>
        <taxon>Craniata</taxon>
        <taxon>Vertebrata</taxon>
        <taxon>Chondrichthyes</taxon>
        <taxon>Elasmobranchii</taxon>
        <taxon>Galeomorphii</taxon>
        <taxon>Galeoidea</taxon>
        <taxon>Carcharhiniformes</taxon>
        <taxon>Scyliorhinidae</taxon>
        <taxon>Scyliorhinus</taxon>
    </lineage>
</organism>
<evidence type="ECO:0000313" key="8">
    <source>
        <dbReference type="EMBL" id="GCB62114.1"/>
    </source>
</evidence>
<comment type="similarity">
    <text evidence="2 7">Belongs to the IL-10 family.</text>
</comment>
<evidence type="ECO:0000256" key="6">
    <source>
        <dbReference type="ARBA" id="ARBA00023157"/>
    </source>
</evidence>
<dbReference type="EMBL" id="BFAA01005184">
    <property type="protein sequence ID" value="GCB62114.1"/>
    <property type="molecule type" value="Genomic_DNA"/>
</dbReference>
<evidence type="ECO:0000256" key="5">
    <source>
        <dbReference type="ARBA" id="ARBA00022729"/>
    </source>
</evidence>
<dbReference type="InterPro" id="IPR009079">
    <property type="entry name" value="4_helix_cytokine-like_core"/>
</dbReference>
<dbReference type="AlphaFoldDB" id="A0A401NMP0"/>
<sequence>QKKDDNFHITLLGARLDHGFKGREGCQFLKEMLNFYLRVVIPAAKTQQKSINSNISKIGNILSELKENVQICHRFFNCDLCNCRPSPYIENIYKVYEKKKKENKSEAKRHVGQSGRFLGHGRNPAPNSVNYDIREHLESLYTQLPKSFPVPDTKLNGMRRTFASLDDTILAGLTSGEEDSLEDLPCDTAFKLELPHKHLTDLWLQVGLE</sequence>
<dbReference type="Gene3D" id="1.20.1250.10">
    <property type="match status" value="1"/>
</dbReference>
<comment type="subcellular location">
    <subcellularLocation>
        <location evidence="1 7">Secreted</location>
    </subcellularLocation>
</comment>
<gene>
    <name evidence="8" type="ORF">scyTo_0011424</name>
</gene>
<dbReference type="GO" id="GO:0005615">
    <property type="term" value="C:extracellular space"/>
    <property type="evidence" value="ECO:0007669"/>
    <property type="project" value="UniProtKB-UniRule"/>
</dbReference>
<dbReference type="Pfam" id="PF00726">
    <property type="entry name" value="IL10"/>
    <property type="match status" value="1"/>
</dbReference>
<dbReference type="Proteomes" id="UP000288216">
    <property type="component" value="Unassembled WGS sequence"/>
</dbReference>
<dbReference type="PANTHER" id="PTHR48482:SF5">
    <property type="entry name" value="INTERLEUKIN-10"/>
    <property type="match status" value="1"/>
</dbReference>
<evidence type="ECO:0000256" key="1">
    <source>
        <dbReference type="ARBA" id="ARBA00004613"/>
    </source>
</evidence>
<evidence type="ECO:0000256" key="7">
    <source>
        <dbReference type="RuleBase" id="RU368043"/>
    </source>
</evidence>
<evidence type="ECO:0000256" key="4">
    <source>
        <dbReference type="ARBA" id="ARBA00022525"/>
    </source>
</evidence>
<accession>A0A401NMP0</accession>
<protein>
    <recommendedName>
        <fullName evidence="7">Interleukin family protein</fullName>
    </recommendedName>
</protein>
<dbReference type="SUPFAM" id="SSF47266">
    <property type="entry name" value="4-helical cytokines"/>
    <property type="match status" value="1"/>
</dbReference>
<dbReference type="InterPro" id="IPR020443">
    <property type="entry name" value="IL-10/19/20/24/26"/>
</dbReference>
<keyword evidence="4 7" id="KW-0964">Secreted</keyword>
<evidence type="ECO:0000313" key="9">
    <source>
        <dbReference type="Proteomes" id="UP000288216"/>
    </source>
</evidence>
<keyword evidence="9" id="KW-1185">Reference proteome</keyword>
<dbReference type="OrthoDB" id="9931894at2759"/>
<dbReference type="PANTHER" id="PTHR48482">
    <property type="entry name" value="INTERLEUKIN-19-RELATED"/>
    <property type="match status" value="1"/>
</dbReference>
<dbReference type="GO" id="GO:0005125">
    <property type="term" value="F:cytokine activity"/>
    <property type="evidence" value="ECO:0007669"/>
    <property type="project" value="UniProtKB-UniRule"/>
</dbReference>
<comment type="function">
    <text evidence="7">Immune regulatory cytokine.</text>
</comment>
<feature type="non-terminal residue" evidence="8">
    <location>
        <position position="1"/>
    </location>
</feature>
<keyword evidence="5" id="KW-0732">Signal</keyword>
<name>A0A401NMP0_SCYTO</name>
<keyword evidence="6" id="KW-1015">Disulfide bond</keyword>
<proteinExistence type="inferred from homology"/>